<feature type="transmembrane region" description="Helical" evidence="1">
    <location>
        <begin position="6"/>
        <end position="24"/>
    </location>
</feature>
<protein>
    <submittedName>
        <fullName evidence="2">Uncharacterized protein</fullName>
    </submittedName>
</protein>
<keyword evidence="1" id="KW-1133">Transmembrane helix</keyword>
<dbReference type="AlphaFoldDB" id="A0A6C0CFG2"/>
<proteinExistence type="predicted"/>
<dbReference type="EMBL" id="MN739404">
    <property type="protein sequence ID" value="QHT03043.1"/>
    <property type="molecule type" value="Genomic_DNA"/>
</dbReference>
<evidence type="ECO:0000256" key="1">
    <source>
        <dbReference type="SAM" id="Phobius"/>
    </source>
</evidence>
<name>A0A6C0CFG2_9ZZZZ</name>
<reference evidence="2" key="1">
    <citation type="journal article" date="2020" name="Nature">
        <title>Giant virus diversity and host interactions through global metagenomics.</title>
        <authorList>
            <person name="Schulz F."/>
            <person name="Roux S."/>
            <person name="Paez-Espino D."/>
            <person name="Jungbluth S."/>
            <person name="Walsh D.A."/>
            <person name="Denef V.J."/>
            <person name="McMahon K.D."/>
            <person name="Konstantinidis K.T."/>
            <person name="Eloe-Fadrosh E.A."/>
            <person name="Kyrpides N.C."/>
            <person name="Woyke T."/>
        </authorList>
    </citation>
    <scope>NUCLEOTIDE SEQUENCE</scope>
    <source>
        <strain evidence="2">GVMAG-M-3300020727-4</strain>
    </source>
</reference>
<keyword evidence="1" id="KW-0812">Transmembrane</keyword>
<accession>A0A6C0CFG2</accession>
<keyword evidence="1" id="KW-0472">Membrane</keyword>
<sequence>MNNNKKIIFIILICLLLIDFYVYIPLRIKKNFTRTIEINYCSS</sequence>
<organism evidence="2">
    <name type="scientific">viral metagenome</name>
    <dbReference type="NCBI Taxonomy" id="1070528"/>
    <lineage>
        <taxon>unclassified sequences</taxon>
        <taxon>metagenomes</taxon>
        <taxon>organismal metagenomes</taxon>
    </lineage>
</organism>
<evidence type="ECO:0000313" key="2">
    <source>
        <dbReference type="EMBL" id="QHT03043.1"/>
    </source>
</evidence>